<dbReference type="OrthoDB" id="9813719at2"/>
<evidence type="ECO:0000259" key="4">
    <source>
        <dbReference type="PROSITE" id="PS51459"/>
    </source>
</evidence>
<evidence type="ECO:0000313" key="5">
    <source>
        <dbReference type="EMBL" id="GAD60314.1"/>
    </source>
</evidence>
<feature type="binding site" evidence="3">
    <location>
        <begin position="207"/>
        <end position="214"/>
    </location>
    <ligand>
        <name>ATP</name>
        <dbReference type="ChEBI" id="CHEBI:30616"/>
    </ligand>
</feature>
<keyword evidence="6" id="KW-1185">Reference proteome</keyword>
<dbReference type="InterPro" id="IPR026287">
    <property type="entry name" value="SoFic-like"/>
</dbReference>
<organism evidence="5 6">
    <name type="scientific">Brevundimonas abyssalis TAR-001</name>
    <dbReference type="NCBI Taxonomy" id="1391729"/>
    <lineage>
        <taxon>Bacteria</taxon>
        <taxon>Pseudomonadati</taxon>
        <taxon>Pseudomonadota</taxon>
        <taxon>Alphaproteobacteria</taxon>
        <taxon>Caulobacterales</taxon>
        <taxon>Caulobacteraceae</taxon>
        <taxon>Brevundimonas</taxon>
    </lineage>
</organism>
<dbReference type="PANTHER" id="PTHR13504">
    <property type="entry name" value="FIDO DOMAIN-CONTAINING PROTEIN DDB_G0283145"/>
    <property type="match status" value="1"/>
</dbReference>
<accession>A0A8E0NDD5</accession>
<gene>
    <name evidence="5" type="ORF">MBEBAB_2564</name>
</gene>
<sequence length="374" mass="41951">MPVLYHQGGFPPPDLDWPRLLPLIGPANAAIARYEGVLHGVPNPNVLLSPLTTQEAVLSSRIEGTQATLGEVLEFEAEDGAADESTPKKADIREVLNYRAALAEATRLMDELPLSQRLIKRTHEVLMQGVRGRNKDPGEYRRIPNWIGPEGCAVETARFVPVGADQLAEAMDAWEAYLHAEAPAIPDKLVQLAVLHAEFEAIHPFLDGNGRLGRLIVPLFLFSEGLLTRPNFYLSEYLESHRDEYYDRLLAISRDGDWTGWCEFFLRGLITQAETNQTKATAILDLYRVRKDWIADVTHSQYAVRALDWMFSRPIFKSSDFVESADIPRPTATRILRIVRDNGLLREVRPAAGRRAAVFAFSELLNLAEGRPAF</sequence>
<feature type="binding site" evidence="1">
    <location>
        <position position="203"/>
    </location>
    <ligand>
        <name>ATP</name>
        <dbReference type="ChEBI" id="CHEBI:30616"/>
    </ligand>
</feature>
<feature type="binding site" evidence="1">
    <location>
        <position position="63"/>
    </location>
    <ligand>
        <name>ATP</name>
        <dbReference type="ChEBI" id="CHEBI:30616"/>
    </ligand>
</feature>
<comment type="caution">
    <text evidence="5">The sequence shown here is derived from an EMBL/GenBank/DDBJ whole genome shotgun (WGS) entry which is preliminary data.</text>
</comment>
<evidence type="ECO:0000256" key="2">
    <source>
        <dbReference type="PIRSR" id="PIRSR640198-1"/>
    </source>
</evidence>
<evidence type="ECO:0000256" key="1">
    <source>
        <dbReference type="PIRSR" id="PIRSR038925-1"/>
    </source>
</evidence>
<dbReference type="Pfam" id="PF13784">
    <property type="entry name" value="Fic_N"/>
    <property type="match status" value="1"/>
</dbReference>
<feature type="binding site" evidence="3">
    <location>
        <begin position="245"/>
        <end position="246"/>
    </location>
    <ligand>
        <name>ATP</name>
        <dbReference type="ChEBI" id="CHEBI:30616"/>
    </ligand>
</feature>
<dbReference type="InterPro" id="IPR025758">
    <property type="entry name" value="Fic/DOC_N"/>
</dbReference>
<keyword evidence="1" id="KW-0067">ATP-binding</keyword>
<dbReference type="PANTHER" id="PTHR13504:SF38">
    <property type="entry name" value="FIDO DOMAIN-CONTAINING PROTEIN"/>
    <property type="match status" value="1"/>
</dbReference>
<proteinExistence type="predicted"/>
<feature type="domain" description="Fido" evidence="4">
    <location>
        <begin position="114"/>
        <end position="267"/>
    </location>
</feature>
<evidence type="ECO:0000313" key="6">
    <source>
        <dbReference type="Proteomes" id="UP000016569"/>
    </source>
</evidence>
<dbReference type="SUPFAM" id="SSF140931">
    <property type="entry name" value="Fic-like"/>
    <property type="match status" value="1"/>
</dbReference>
<dbReference type="EMBL" id="BATC01000065">
    <property type="protein sequence ID" value="GAD60314.1"/>
    <property type="molecule type" value="Genomic_DNA"/>
</dbReference>
<name>A0A8E0NDD5_9CAUL</name>
<dbReference type="InterPro" id="IPR040198">
    <property type="entry name" value="Fido_containing"/>
</dbReference>
<feature type="binding site" evidence="1">
    <location>
        <begin position="208"/>
        <end position="214"/>
    </location>
    <ligand>
        <name>ATP</name>
        <dbReference type="ChEBI" id="CHEBI:30616"/>
    </ligand>
</feature>
<dbReference type="RefSeq" id="WP_021698408.1">
    <property type="nucleotide sequence ID" value="NZ_BATC01000065.1"/>
</dbReference>
<dbReference type="GO" id="GO:0005524">
    <property type="term" value="F:ATP binding"/>
    <property type="evidence" value="ECO:0007669"/>
    <property type="project" value="UniProtKB-KW"/>
</dbReference>
<dbReference type="Proteomes" id="UP000016569">
    <property type="component" value="Unassembled WGS sequence"/>
</dbReference>
<dbReference type="PIRSF" id="PIRSF038925">
    <property type="entry name" value="AMP-prot_trans"/>
    <property type="match status" value="1"/>
</dbReference>
<evidence type="ECO:0000256" key="3">
    <source>
        <dbReference type="PIRSR" id="PIRSR640198-2"/>
    </source>
</evidence>
<dbReference type="AlphaFoldDB" id="A0A8E0NDD5"/>
<keyword evidence="1" id="KW-0547">Nucleotide-binding</keyword>
<dbReference type="InterPro" id="IPR036597">
    <property type="entry name" value="Fido-like_dom_sf"/>
</dbReference>
<reference evidence="6" key="1">
    <citation type="journal article" date="2013" name="Genome Announc.">
        <title>Draft Genome Sequence of the Dimorphic Prosthecate Bacterium Brevundimonas abyssalis TAR-001T.</title>
        <authorList>
            <person name="Tsubouchi T."/>
            <person name="Nishi S."/>
            <person name="Usui K."/>
            <person name="Shimane Y."/>
            <person name="Takaki Y."/>
            <person name="Maruyama T."/>
            <person name="Hatada Y."/>
        </authorList>
    </citation>
    <scope>NUCLEOTIDE SEQUENCE [LARGE SCALE GENOMIC DNA]</scope>
    <source>
        <strain evidence="6">TAR-001</strain>
    </source>
</reference>
<dbReference type="Gene3D" id="1.10.3290.10">
    <property type="entry name" value="Fido-like domain"/>
    <property type="match status" value="1"/>
</dbReference>
<feature type="binding site" evidence="1">
    <location>
        <position position="245"/>
    </location>
    <ligand>
        <name>ATP</name>
        <dbReference type="ChEBI" id="CHEBI:30616"/>
    </ligand>
</feature>
<dbReference type="PROSITE" id="PS51459">
    <property type="entry name" value="FIDO"/>
    <property type="match status" value="1"/>
</dbReference>
<dbReference type="InterPro" id="IPR003812">
    <property type="entry name" value="Fido"/>
</dbReference>
<dbReference type="Pfam" id="PF02661">
    <property type="entry name" value="Fic"/>
    <property type="match status" value="1"/>
</dbReference>
<protein>
    <recommendedName>
        <fullName evidence="4">Fido domain-containing protein</fullName>
    </recommendedName>
</protein>
<feature type="active site" evidence="2">
    <location>
        <position position="203"/>
    </location>
</feature>